<comment type="caution">
    <text evidence="1">The sequence shown here is derived from an EMBL/GenBank/DDBJ whole genome shotgun (WGS) entry which is preliminary data.</text>
</comment>
<proteinExistence type="predicted"/>
<dbReference type="EMBL" id="CAAALY010033132">
    <property type="protein sequence ID" value="VEL17558.1"/>
    <property type="molecule type" value="Genomic_DNA"/>
</dbReference>
<gene>
    <name evidence="1" type="ORF">PXEA_LOCUS10998</name>
</gene>
<evidence type="ECO:0000313" key="2">
    <source>
        <dbReference type="Proteomes" id="UP000784294"/>
    </source>
</evidence>
<organism evidence="1 2">
    <name type="scientific">Protopolystoma xenopodis</name>
    <dbReference type="NCBI Taxonomy" id="117903"/>
    <lineage>
        <taxon>Eukaryota</taxon>
        <taxon>Metazoa</taxon>
        <taxon>Spiralia</taxon>
        <taxon>Lophotrochozoa</taxon>
        <taxon>Platyhelminthes</taxon>
        <taxon>Monogenea</taxon>
        <taxon>Polyopisthocotylea</taxon>
        <taxon>Polystomatidea</taxon>
        <taxon>Polystomatidae</taxon>
        <taxon>Protopolystoma</taxon>
    </lineage>
</organism>
<protein>
    <submittedName>
        <fullName evidence="1">Uncharacterized protein</fullName>
    </submittedName>
</protein>
<name>A0A3S5A8F9_9PLAT</name>
<dbReference type="Proteomes" id="UP000784294">
    <property type="component" value="Unassembled WGS sequence"/>
</dbReference>
<evidence type="ECO:0000313" key="1">
    <source>
        <dbReference type="EMBL" id="VEL17558.1"/>
    </source>
</evidence>
<keyword evidence="2" id="KW-1185">Reference proteome</keyword>
<sequence length="57" mass="6196">MLDDGQGMCLNEATGFLLRITYLADFVVFGTGINLSTLEKDKNMATGGILRQCLRLG</sequence>
<accession>A0A3S5A8F9</accession>
<dbReference type="OrthoDB" id="26681at2759"/>
<reference evidence="1" key="1">
    <citation type="submission" date="2018-11" db="EMBL/GenBank/DDBJ databases">
        <authorList>
            <consortium name="Pathogen Informatics"/>
        </authorList>
    </citation>
    <scope>NUCLEOTIDE SEQUENCE</scope>
</reference>
<dbReference type="AlphaFoldDB" id="A0A3S5A8F9"/>